<dbReference type="Pfam" id="PF13580">
    <property type="entry name" value="SIS_2"/>
    <property type="match status" value="1"/>
</dbReference>
<dbReference type="InterPro" id="IPR050099">
    <property type="entry name" value="SIS_GmhA/DiaA_subfam"/>
</dbReference>
<dbReference type="PANTHER" id="PTHR30390:SF7">
    <property type="entry name" value="PHOSPHOHEPTOSE ISOMERASE"/>
    <property type="match status" value="1"/>
</dbReference>
<dbReference type="EMBL" id="JBCLSH010000049">
    <property type="protein sequence ID" value="MEY8444453.1"/>
    <property type="molecule type" value="Genomic_DNA"/>
</dbReference>
<dbReference type="Gene3D" id="3.40.50.10490">
    <property type="entry name" value="Glucose-6-phosphate isomerase like protein, domain 1"/>
    <property type="match status" value="1"/>
</dbReference>
<protein>
    <submittedName>
        <fullName evidence="2">SIS domain-containing protein</fullName>
    </submittedName>
</protein>
<gene>
    <name evidence="2" type="ORF">AALA52_09460</name>
</gene>
<dbReference type="Proteomes" id="UP001565283">
    <property type="component" value="Unassembled WGS sequence"/>
</dbReference>
<reference evidence="2 3" key="1">
    <citation type="submission" date="2024-03" db="EMBL/GenBank/DDBJ databases">
        <title>Mouse gut bacterial collection (mGBC) of GemPharmatech.</title>
        <authorList>
            <person name="He Y."/>
            <person name="Dong L."/>
            <person name="Wu D."/>
            <person name="Gao X."/>
            <person name="Lin Z."/>
        </authorList>
    </citation>
    <scope>NUCLEOTIDE SEQUENCE [LARGE SCALE GENOMIC DNA]</scope>
    <source>
        <strain evidence="2 3">61-15</strain>
    </source>
</reference>
<dbReference type="PANTHER" id="PTHR30390">
    <property type="entry name" value="SEDOHEPTULOSE 7-PHOSPHATE ISOMERASE / DNAA INITIATOR-ASSOCIATING FACTOR FOR REPLICATION INITIATION"/>
    <property type="match status" value="1"/>
</dbReference>
<dbReference type="RefSeq" id="WP_369948836.1">
    <property type="nucleotide sequence ID" value="NZ_JBCLSH010000049.1"/>
</dbReference>
<dbReference type="InterPro" id="IPR001347">
    <property type="entry name" value="SIS_dom"/>
</dbReference>
<dbReference type="CDD" id="cd05013">
    <property type="entry name" value="SIS_RpiR"/>
    <property type="match status" value="1"/>
</dbReference>
<dbReference type="SUPFAM" id="SSF53697">
    <property type="entry name" value="SIS domain"/>
    <property type="match status" value="1"/>
</dbReference>
<organism evidence="2 3">
    <name type="scientific">Lactococcus ileimucosae</name>
    <dbReference type="NCBI Taxonomy" id="2941329"/>
    <lineage>
        <taxon>Bacteria</taxon>
        <taxon>Bacillati</taxon>
        <taxon>Bacillota</taxon>
        <taxon>Bacilli</taxon>
        <taxon>Lactobacillales</taxon>
        <taxon>Streptococcaceae</taxon>
        <taxon>Lactococcus</taxon>
    </lineage>
</organism>
<dbReference type="NCBIfam" id="NF002805">
    <property type="entry name" value="PRK02947.1"/>
    <property type="match status" value="1"/>
</dbReference>
<dbReference type="PROSITE" id="PS51464">
    <property type="entry name" value="SIS"/>
    <property type="match status" value="1"/>
</dbReference>
<proteinExistence type="predicted"/>
<evidence type="ECO:0000313" key="3">
    <source>
        <dbReference type="Proteomes" id="UP001565283"/>
    </source>
</evidence>
<sequence length="233" mass="25305">MLAFFDEARRLTDVLEKSESKNIAKAAALVAESLMNDGIIQAFGSGHSYVGAIEIAGRAGGFIPSKVILDPAGGLYERFEGVGTELMRKVAINEKDIFFLISNSGRNPMAVEIASKIKESGNKLIVVTALETSRISQSRHSSGKLLYEFADVVLDNHSAFGDSALSVEGLKTKVCGTSSFATTLLLQETMYQATKIMITKGFKPPVYQSANIDGGLEYNEAIEKQYASRIFRF</sequence>
<feature type="domain" description="SIS" evidence="1">
    <location>
        <begin position="30"/>
        <end position="202"/>
    </location>
</feature>
<evidence type="ECO:0000259" key="1">
    <source>
        <dbReference type="PROSITE" id="PS51464"/>
    </source>
</evidence>
<evidence type="ECO:0000313" key="2">
    <source>
        <dbReference type="EMBL" id="MEY8444453.1"/>
    </source>
</evidence>
<dbReference type="InterPro" id="IPR046348">
    <property type="entry name" value="SIS_dom_sf"/>
</dbReference>
<name>A0ABV4D7U7_9LACT</name>
<keyword evidence="3" id="KW-1185">Reference proteome</keyword>
<dbReference type="InterPro" id="IPR035472">
    <property type="entry name" value="RpiR-like_SIS"/>
</dbReference>
<comment type="caution">
    <text evidence="2">The sequence shown here is derived from an EMBL/GenBank/DDBJ whole genome shotgun (WGS) entry which is preliminary data.</text>
</comment>
<accession>A0ABV4D7U7</accession>